<feature type="compositionally biased region" description="Polar residues" evidence="1">
    <location>
        <begin position="98"/>
        <end position="108"/>
    </location>
</feature>
<reference evidence="2" key="1">
    <citation type="submission" date="2023-06" db="EMBL/GenBank/DDBJ databases">
        <title>Genome-scale phylogeny and comparative genomics of the fungal order Sordariales.</title>
        <authorList>
            <consortium name="Lawrence Berkeley National Laboratory"/>
            <person name="Hensen N."/>
            <person name="Bonometti L."/>
            <person name="Westerberg I."/>
            <person name="Brannstrom I.O."/>
            <person name="Guillou S."/>
            <person name="Cros-Aarteil S."/>
            <person name="Calhoun S."/>
            <person name="Haridas S."/>
            <person name="Kuo A."/>
            <person name="Mondo S."/>
            <person name="Pangilinan J."/>
            <person name="Riley R."/>
            <person name="LaButti K."/>
            <person name="Andreopoulos B."/>
            <person name="Lipzen A."/>
            <person name="Chen C."/>
            <person name="Yanf M."/>
            <person name="Daum C."/>
            <person name="Ng V."/>
            <person name="Clum A."/>
            <person name="Steindorff A."/>
            <person name="Ohm R."/>
            <person name="Martin F."/>
            <person name="Silar P."/>
            <person name="Natvig D."/>
            <person name="Lalanne C."/>
            <person name="Gautier V."/>
            <person name="Ament-velasquez S.L."/>
            <person name="Kruys A."/>
            <person name="Hutchinson M.I."/>
            <person name="Powell A.J."/>
            <person name="Barry K."/>
            <person name="Miller A.N."/>
            <person name="Grigoriev I.V."/>
            <person name="Debuchy R."/>
            <person name="Gladieux P."/>
            <person name="Thoren M.H."/>
            <person name="Johannesson H."/>
        </authorList>
    </citation>
    <scope>NUCLEOTIDE SEQUENCE</scope>
    <source>
        <strain evidence="2">SMH3391-2</strain>
    </source>
</reference>
<evidence type="ECO:0000313" key="2">
    <source>
        <dbReference type="EMBL" id="KAK0628557.1"/>
    </source>
</evidence>
<evidence type="ECO:0000256" key="1">
    <source>
        <dbReference type="SAM" id="MobiDB-lite"/>
    </source>
</evidence>
<protein>
    <submittedName>
        <fullName evidence="2">Uncharacterized protein</fullName>
    </submittedName>
</protein>
<dbReference type="EMBL" id="JAULSR010000002">
    <property type="protein sequence ID" value="KAK0628557.1"/>
    <property type="molecule type" value="Genomic_DNA"/>
</dbReference>
<proteinExistence type="predicted"/>
<sequence length="108" mass="11814">MDEGGPTIPSFLSLWAAGLLRGRETSLSLSLSPSVHALKVPTFQPSRPPNHPTRAFGGNGIWYCLLRTHYPHPHHHPPTSRVGNGRGEEARRRYPTAPDSQTASSQPT</sequence>
<name>A0AA39X7W5_9PEZI</name>
<organism evidence="2 3">
    <name type="scientific">Bombardia bombarda</name>
    <dbReference type="NCBI Taxonomy" id="252184"/>
    <lineage>
        <taxon>Eukaryota</taxon>
        <taxon>Fungi</taxon>
        <taxon>Dikarya</taxon>
        <taxon>Ascomycota</taxon>
        <taxon>Pezizomycotina</taxon>
        <taxon>Sordariomycetes</taxon>
        <taxon>Sordariomycetidae</taxon>
        <taxon>Sordariales</taxon>
        <taxon>Lasiosphaeriaceae</taxon>
        <taxon>Bombardia</taxon>
    </lineage>
</organism>
<comment type="caution">
    <text evidence="2">The sequence shown here is derived from an EMBL/GenBank/DDBJ whole genome shotgun (WGS) entry which is preliminary data.</text>
</comment>
<keyword evidence="3" id="KW-1185">Reference proteome</keyword>
<dbReference type="AlphaFoldDB" id="A0AA39X7W5"/>
<feature type="region of interest" description="Disordered" evidence="1">
    <location>
        <begin position="73"/>
        <end position="108"/>
    </location>
</feature>
<dbReference type="Proteomes" id="UP001174934">
    <property type="component" value="Unassembled WGS sequence"/>
</dbReference>
<gene>
    <name evidence="2" type="ORF">B0T17DRAFT_505220</name>
</gene>
<accession>A0AA39X7W5</accession>
<evidence type="ECO:0000313" key="3">
    <source>
        <dbReference type="Proteomes" id="UP001174934"/>
    </source>
</evidence>